<dbReference type="InterPro" id="IPR016135">
    <property type="entry name" value="UBQ-conjugating_enzyme/RWD"/>
</dbReference>
<evidence type="ECO:0000256" key="2">
    <source>
        <dbReference type="ARBA" id="ARBA00022679"/>
    </source>
</evidence>
<evidence type="ECO:0000256" key="5">
    <source>
        <dbReference type="ARBA" id="ARBA00022840"/>
    </source>
</evidence>
<evidence type="ECO:0000313" key="8">
    <source>
        <dbReference type="EMBL" id="CAD5315390.1"/>
    </source>
</evidence>
<keyword evidence="4" id="KW-0833">Ubl conjugation pathway</keyword>
<evidence type="ECO:0000256" key="6">
    <source>
        <dbReference type="SAM" id="MobiDB-lite"/>
    </source>
</evidence>
<reference evidence="8 9" key="1">
    <citation type="submission" date="2020-09" db="EMBL/GenBank/DDBJ databases">
        <authorList>
            <person name="Ashkenazy H."/>
        </authorList>
    </citation>
    <scope>NUCLEOTIDE SEQUENCE [LARGE SCALE GENOMIC DNA]</scope>
    <source>
        <strain evidence="9">cv. Cdm-0</strain>
    </source>
</reference>
<dbReference type="Gene3D" id="3.10.110.10">
    <property type="entry name" value="Ubiquitin Conjugating Enzyme"/>
    <property type="match status" value="3"/>
</dbReference>
<sequence>MEPDVVEIPPPPLIASGSRTRKPRKAVSEVIDVESYEFRNVGVVKDNNVVDKKNKGKAIQVDSFSFNNVQSHHHGSSLLNLETFQDYYGHKNIPFSEFANQPIDVDDYSMYQDVLDPKDVPAGAEVTVPWGLNSSSKGTAKSSISIMRSQSMKGCGTVSLATTNVPQLWDYTLPQQNQAIYSSVSFSAVQPQTPDVVMVTNPTPNPFSYDASASSSHPIAAEPISSVQDSSNARKLKEEFLRDFKRFDTVEDFSDHHYASKGKSSKQHSKNWVKKVQADWKILENDLPEAISVRACESRMDLLRAVIIGAEGTPYHDGLFFFDIQFPDTYPSVPPNVHYHSGGLRINPNLYNCGKVCLSLLGTWAGSAREKWLPNESTMLQLLVSIQALILNEKPYFNEPGYVQSAGTASGESKSKVYSENVFLLSLKTMVYSIRRPPQHFEEYVQNHYFVRSHDIVKACNAYKAGAPLGSMVKGGVQDLEQASQSGSKKFKTDVASFMQTVVDEFVKLGVKELAEKPEPPMSNANTENQSKKKTRKRSRSSSIKEFLANIGRCDSSNVRKLKEEFLRDFKRFDTVEDFSDHHYAAEGSPAKLSLWHLKFKGRPKNWVKDIQKEWKILDKNLPETIFVRACESRIDLLRAVIIGAEGTPYHDGLFFFDIQFPDTYPSVPPKVHYHSGGLRINPNLYKCGKVCLSLISTWTGKKREKWLPKESTMLQLLVSIQALILNEKPYFNEPGYEKSMGTPLGESYSKDYSENHFEEFVRSHFFVRSHDIVKACNAYKDGAPVGSIDKGGVKKQTRQRGSLKFRINVTSFMKTVVDEFVNLGAIREANHRAVGFESQRRLEKEDLYSSSVKKLKEEFLRNFKRFDSVEDFSDHHYVSKGKASKQHSKNWVKKVQDEWKILNQNLPETIFVRACESRMDLLRAVIIGAEGTPYHDGLFFFDIQFPDTYPSVPPNVYYHSGGLRINPNLYNCGKVCLSLLGTWHGNARQSWLPKESTMLQVLVSIQALVLNEQPYFNEPGYGLIKGTWLGESKSKVYSENVFLLSLKTMVYSMRKPPQHFEEYVQNHYFVRSHDIVKACNAYKAGAPLGSMVKGGVQDLEQARQSGSKKFKTDVASFMQTVVDEFVKLGVKELAEKPKPPVNNANTENQSKKKTRKRSRSSR</sequence>
<feature type="region of interest" description="Disordered" evidence="6">
    <location>
        <begin position="1"/>
        <end position="21"/>
    </location>
</feature>
<dbReference type="Proteomes" id="UP000516314">
    <property type="component" value="Chromosome 1"/>
</dbReference>
<organism evidence="8 9">
    <name type="scientific">Arabidopsis thaliana</name>
    <name type="common">Mouse-ear cress</name>
    <dbReference type="NCBI Taxonomy" id="3702"/>
    <lineage>
        <taxon>Eukaryota</taxon>
        <taxon>Viridiplantae</taxon>
        <taxon>Streptophyta</taxon>
        <taxon>Embryophyta</taxon>
        <taxon>Tracheophyta</taxon>
        <taxon>Spermatophyta</taxon>
        <taxon>Magnoliopsida</taxon>
        <taxon>eudicotyledons</taxon>
        <taxon>Gunneridae</taxon>
        <taxon>Pentapetalae</taxon>
        <taxon>rosids</taxon>
        <taxon>malvids</taxon>
        <taxon>Brassicales</taxon>
        <taxon>Brassicaceae</taxon>
        <taxon>Camelineae</taxon>
        <taxon>Arabidopsis</taxon>
    </lineage>
</organism>
<dbReference type="PANTHER" id="PTHR46116:SF22">
    <property type="entry name" value="UBIQUITIN-CONJUGATING ENZYME E2 26-RELATED"/>
    <property type="match status" value="1"/>
</dbReference>
<dbReference type="CDD" id="cd23837">
    <property type="entry name" value="UBCc_UBE2O"/>
    <property type="match status" value="3"/>
</dbReference>
<feature type="domain" description="UBC core" evidence="7">
    <location>
        <begin position="271"/>
        <end position="431"/>
    </location>
</feature>
<keyword evidence="3" id="KW-0547">Nucleotide-binding</keyword>
<dbReference type="SUPFAM" id="SSF54495">
    <property type="entry name" value="UBC-like"/>
    <property type="match status" value="3"/>
</dbReference>
<evidence type="ECO:0000313" key="9">
    <source>
        <dbReference type="Proteomes" id="UP000516314"/>
    </source>
</evidence>
<protein>
    <recommendedName>
        <fullName evidence="1">E2 ubiquitin-conjugating enzyme</fullName>
        <ecNumber evidence="1">2.3.2.23</ecNumber>
    </recommendedName>
</protein>
<evidence type="ECO:0000256" key="3">
    <source>
        <dbReference type="ARBA" id="ARBA00022741"/>
    </source>
</evidence>
<gene>
    <name evidence="8" type="ORF">AT9943_LOCUS3765</name>
</gene>
<dbReference type="SMART" id="SM00212">
    <property type="entry name" value="UBCc"/>
    <property type="match status" value="3"/>
</dbReference>
<evidence type="ECO:0000256" key="4">
    <source>
        <dbReference type="ARBA" id="ARBA00022786"/>
    </source>
</evidence>
<dbReference type="AlphaFoldDB" id="A0A7G2E1V4"/>
<dbReference type="PANTHER" id="PTHR46116">
    <property type="entry name" value="(E3-INDEPENDENT) E2 UBIQUITIN-CONJUGATING ENZYME"/>
    <property type="match status" value="1"/>
</dbReference>
<accession>A0A7G2E1V4</accession>
<name>A0A7G2E1V4_ARATH</name>
<feature type="domain" description="UBC core" evidence="7">
    <location>
        <begin position="891"/>
        <end position="1051"/>
    </location>
</feature>
<feature type="domain" description="UBC core" evidence="7">
    <location>
        <begin position="606"/>
        <end position="766"/>
    </location>
</feature>
<evidence type="ECO:0000259" key="7">
    <source>
        <dbReference type="PROSITE" id="PS50127"/>
    </source>
</evidence>
<feature type="compositionally biased region" description="Basic residues" evidence="6">
    <location>
        <begin position="1152"/>
        <end position="1163"/>
    </location>
</feature>
<dbReference type="EC" id="2.3.2.23" evidence="1"/>
<feature type="region of interest" description="Disordered" evidence="6">
    <location>
        <begin position="1134"/>
        <end position="1163"/>
    </location>
</feature>
<dbReference type="Pfam" id="PF00179">
    <property type="entry name" value="UQ_con"/>
    <property type="match status" value="3"/>
</dbReference>
<keyword evidence="5" id="KW-0067">ATP-binding</keyword>
<dbReference type="PROSITE" id="PS50127">
    <property type="entry name" value="UBC_2"/>
    <property type="match status" value="3"/>
</dbReference>
<dbReference type="EMBL" id="LR881466">
    <property type="protein sequence ID" value="CAD5315390.1"/>
    <property type="molecule type" value="Genomic_DNA"/>
</dbReference>
<dbReference type="InterPro" id="IPR000608">
    <property type="entry name" value="UBC"/>
</dbReference>
<dbReference type="GO" id="GO:0061631">
    <property type="term" value="F:ubiquitin conjugating enzyme activity"/>
    <property type="evidence" value="ECO:0007669"/>
    <property type="project" value="UniProtKB-EC"/>
</dbReference>
<dbReference type="FunFam" id="3.10.110.10:FF:000028">
    <property type="entry name" value="Probable ubiquitin-conjugating enzyme E2 23"/>
    <property type="match status" value="2"/>
</dbReference>
<dbReference type="GO" id="GO:0005524">
    <property type="term" value="F:ATP binding"/>
    <property type="evidence" value="ECO:0007669"/>
    <property type="project" value="UniProtKB-KW"/>
</dbReference>
<evidence type="ECO:0000256" key="1">
    <source>
        <dbReference type="ARBA" id="ARBA00012486"/>
    </source>
</evidence>
<proteinExistence type="predicted"/>
<keyword evidence="2" id="KW-0808">Transferase</keyword>
<feature type="region of interest" description="Disordered" evidence="6">
    <location>
        <begin position="517"/>
        <end position="543"/>
    </location>
</feature>